<protein>
    <submittedName>
        <fullName evidence="1">Uncharacterized protein</fullName>
    </submittedName>
</protein>
<dbReference type="Proteomes" id="UP000597341">
    <property type="component" value="Unassembled WGS sequence"/>
</dbReference>
<evidence type="ECO:0000313" key="2">
    <source>
        <dbReference type="Proteomes" id="UP000597341"/>
    </source>
</evidence>
<keyword evidence="2" id="KW-1185">Reference proteome</keyword>
<evidence type="ECO:0000313" key="1">
    <source>
        <dbReference type="EMBL" id="GHE15638.1"/>
    </source>
</evidence>
<gene>
    <name evidence="1" type="ORF">GCM10011376_04810</name>
</gene>
<reference evidence="2" key="1">
    <citation type="journal article" date="2019" name="Int. J. Syst. Evol. Microbiol.">
        <title>The Global Catalogue of Microorganisms (GCM) 10K type strain sequencing project: providing services to taxonomists for standard genome sequencing and annotation.</title>
        <authorList>
            <consortium name="The Broad Institute Genomics Platform"/>
            <consortium name="The Broad Institute Genome Sequencing Center for Infectious Disease"/>
            <person name="Wu L."/>
            <person name="Ma J."/>
        </authorList>
    </citation>
    <scope>NUCLEOTIDE SEQUENCE [LARGE SCALE GENOMIC DNA]</scope>
    <source>
        <strain evidence="2">CGMCC 1.12791</strain>
    </source>
</reference>
<dbReference type="EMBL" id="BNAD01000001">
    <property type="protein sequence ID" value="GHE15638.1"/>
    <property type="molecule type" value="Genomic_DNA"/>
</dbReference>
<sequence length="63" mass="6530">MGLDGLGVVLEVTVLLGGGVAHAAKIPLGGINGKAEVHPWGWNPSSRLRPCAAPAPRSVYCRR</sequence>
<accession>A0ABQ3HGG8</accession>
<organism evidence="1 2">
    <name type="scientific">Nocardioides flavus</name>
    <name type="common">ex Wang et al. 2016</name>
    <dbReference type="NCBI Taxonomy" id="2058780"/>
    <lineage>
        <taxon>Bacteria</taxon>
        <taxon>Bacillati</taxon>
        <taxon>Actinomycetota</taxon>
        <taxon>Actinomycetes</taxon>
        <taxon>Propionibacteriales</taxon>
        <taxon>Nocardioidaceae</taxon>
        <taxon>Nocardioides</taxon>
    </lineage>
</organism>
<proteinExistence type="predicted"/>
<name>A0ABQ3HGG8_9ACTN</name>
<comment type="caution">
    <text evidence="1">The sequence shown here is derived from an EMBL/GenBank/DDBJ whole genome shotgun (WGS) entry which is preliminary data.</text>
</comment>